<gene>
    <name evidence="16" type="ORF">ANCCAN_03761</name>
</gene>
<evidence type="ECO:0000256" key="11">
    <source>
        <dbReference type="PIRSR" id="PIRSR601461-1"/>
    </source>
</evidence>
<dbReference type="GO" id="GO:0006508">
    <property type="term" value="P:proteolysis"/>
    <property type="evidence" value="ECO:0007669"/>
    <property type="project" value="UniProtKB-KW"/>
</dbReference>
<feature type="active site" evidence="11">
    <location>
        <position position="92"/>
    </location>
</feature>
<dbReference type="SUPFAM" id="SSF50630">
    <property type="entry name" value="Acid proteases"/>
    <property type="match status" value="1"/>
</dbReference>
<dbReference type="InterPro" id="IPR001461">
    <property type="entry name" value="Aspartic_peptidase_A1"/>
</dbReference>
<evidence type="ECO:0000259" key="15">
    <source>
        <dbReference type="PROSITE" id="PS51767"/>
    </source>
</evidence>
<keyword evidence="3" id="KW-0964">Secreted</keyword>
<keyword evidence="4 13" id="KW-0645">Protease</keyword>
<dbReference type="PANTHER" id="PTHR47966">
    <property type="entry name" value="BETA-SITE APP-CLEAVING ENZYME, ISOFORM A-RELATED"/>
    <property type="match status" value="1"/>
</dbReference>
<dbReference type="PROSITE" id="PS00141">
    <property type="entry name" value="ASP_PROTEASE"/>
    <property type="match status" value="2"/>
</dbReference>
<accession>A0A368H0N1</accession>
<evidence type="ECO:0000256" key="4">
    <source>
        <dbReference type="ARBA" id="ARBA00022670"/>
    </source>
</evidence>
<dbReference type="InterPro" id="IPR034164">
    <property type="entry name" value="Pepsin-like_dom"/>
</dbReference>
<dbReference type="PROSITE" id="PS51767">
    <property type="entry name" value="PEPTIDASE_A1"/>
    <property type="match status" value="1"/>
</dbReference>
<comment type="caution">
    <text evidence="16">The sequence shown here is derived from an EMBL/GenBank/DDBJ whole genome shotgun (WGS) entry which is preliminary data.</text>
</comment>
<dbReference type="GO" id="GO:0004190">
    <property type="term" value="F:aspartic-type endopeptidase activity"/>
    <property type="evidence" value="ECO:0007669"/>
    <property type="project" value="UniProtKB-KW"/>
</dbReference>
<organism evidence="16 17">
    <name type="scientific">Ancylostoma caninum</name>
    <name type="common">Dog hookworm</name>
    <dbReference type="NCBI Taxonomy" id="29170"/>
    <lineage>
        <taxon>Eukaryota</taxon>
        <taxon>Metazoa</taxon>
        <taxon>Ecdysozoa</taxon>
        <taxon>Nematoda</taxon>
        <taxon>Chromadorea</taxon>
        <taxon>Rhabditida</taxon>
        <taxon>Rhabditina</taxon>
        <taxon>Rhabditomorpha</taxon>
        <taxon>Strongyloidea</taxon>
        <taxon>Ancylostomatidae</taxon>
        <taxon>Ancylostomatinae</taxon>
        <taxon>Ancylostoma</taxon>
    </lineage>
</organism>
<evidence type="ECO:0000256" key="10">
    <source>
        <dbReference type="ARBA" id="ARBA00023180"/>
    </source>
</evidence>
<sequence length="427" mass="47736">MFFIALIALASWSNAVVFQAPLTRIEPPMIKMLREGTWAEYLRRLERNQPVQSVSDVETAIYPHKVNGFADVSYIANITIGNPDQMFKVILDTGSSRLWVPDMTCVRKKEQGCERSECDQGAVCEIMCPKKECCVAKSELFRGITGCKDKRLFNSKNSTTYRRLKKGWQIHYGTGNAAGFTGKDTIRFGDSGDRLALGGVEFGQASYLDDSFQQKSFDGILGLAYDNYDKGNIIPPIHRAARYGLLEQEVFTVFYKSVGNQRNVYGGVFTYGAVDAKNCGRILGYQNLTSSHYWQFPMQAISTGNYKSEIGWQAISDTGSSAISGPPDIILKIAKEVGANYMPIYKTFLIDCDKKPKLEITIGDRKYVIETENLIINAGGDMCIFPITPMVLPGGPEWILGDPFIRQYCNIYDLGKKRIGFAEVRKS</sequence>
<feature type="active site" evidence="11">
    <location>
        <position position="317"/>
    </location>
</feature>
<feature type="domain" description="Peptidase A1" evidence="15">
    <location>
        <begin position="74"/>
        <end position="422"/>
    </location>
</feature>
<keyword evidence="6 13" id="KW-0064">Aspartyl protease</keyword>
<evidence type="ECO:0000256" key="14">
    <source>
        <dbReference type="SAM" id="SignalP"/>
    </source>
</evidence>
<feature type="chain" id="PRO_5016993132" evidence="14">
    <location>
        <begin position="16"/>
        <end position="427"/>
    </location>
</feature>
<feature type="signal peptide" evidence="14">
    <location>
        <begin position="1"/>
        <end position="15"/>
    </location>
</feature>
<keyword evidence="9 12" id="KW-1015">Disulfide bond</keyword>
<dbReference type="EMBL" id="JOJR01000026">
    <property type="protein sequence ID" value="RCN50156.1"/>
    <property type="molecule type" value="Genomic_DNA"/>
</dbReference>
<evidence type="ECO:0000256" key="6">
    <source>
        <dbReference type="ARBA" id="ARBA00022750"/>
    </source>
</evidence>
<dbReference type="GO" id="GO:0005576">
    <property type="term" value="C:extracellular region"/>
    <property type="evidence" value="ECO:0007669"/>
    <property type="project" value="UniProtKB-SubCell"/>
</dbReference>
<dbReference type="InterPro" id="IPR001969">
    <property type="entry name" value="Aspartic_peptidase_AS"/>
</dbReference>
<evidence type="ECO:0000313" key="17">
    <source>
        <dbReference type="Proteomes" id="UP000252519"/>
    </source>
</evidence>
<name>A0A368H0N1_ANCCA</name>
<evidence type="ECO:0000256" key="2">
    <source>
        <dbReference type="ARBA" id="ARBA00007447"/>
    </source>
</evidence>
<evidence type="ECO:0000256" key="7">
    <source>
        <dbReference type="ARBA" id="ARBA00022801"/>
    </source>
</evidence>
<feature type="disulfide bond" evidence="12">
    <location>
        <begin position="105"/>
        <end position="147"/>
    </location>
</feature>
<evidence type="ECO:0000256" key="8">
    <source>
        <dbReference type="ARBA" id="ARBA00023145"/>
    </source>
</evidence>
<keyword evidence="7 13" id="KW-0378">Hydrolase</keyword>
<dbReference type="GO" id="GO:0005764">
    <property type="term" value="C:lysosome"/>
    <property type="evidence" value="ECO:0007669"/>
    <property type="project" value="TreeGrafter"/>
</dbReference>
<evidence type="ECO:0000256" key="5">
    <source>
        <dbReference type="ARBA" id="ARBA00022729"/>
    </source>
</evidence>
<dbReference type="OrthoDB" id="5853681at2759"/>
<dbReference type="InterPro" id="IPR033121">
    <property type="entry name" value="PEPTIDASE_A1"/>
</dbReference>
<dbReference type="FunFam" id="2.40.70.10:FF:000058">
    <property type="entry name" value="ASpartyl Protease"/>
    <property type="match status" value="1"/>
</dbReference>
<dbReference type="PRINTS" id="PR00792">
    <property type="entry name" value="PEPSIN"/>
</dbReference>
<dbReference type="InterPro" id="IPR021109">
    <property type="entry name" value="Peptidase_aspartic_dom_sf"/>
</dbReference>
<keyword evidence="8" id="KW-0865">Zymogen</keyword>
<proteinExistence type="inferred from homology"/>
<dbReference type="PANTHER" id="PTHR47966:SF45">
    <property type="entry name" value="PEPTIDASE A1 DOMAIN-CONTAINING PROTEIN"/>
    <property type="match status" value="1"/>
</dbReference>
<keyword evidence="17" id="KW-1185">Reference proteome</keyword>
<keyword evidence="5 14" id="KW-0732">Signal</keyword>
<dbReference type="AlphaFoldDB" id="A0A368H0N1"/>
<dbReference type="Pfam" id="PF00026">
    <property type="entry name" value="Asp"/>
    <property type="match status" value="1"/>
</dbReference>
<dbReference type="Gene3D" id="2.40.70.10">
    <property type="entry name" value="Acid Proteases"/>
    <property type="match status" value="2"/>
</dbReference>
<dbReference type="STRING" id="29170.A0A368H0N1"/>
<comment type="subcellular location">
    <subcellularLocation>
        <location evidence="1">Secreted</location>
    </subcellularLocation>
</comment>
<reference evidence="16 17" key="1">
    <citation type="submission" date="2014-10" db="EMBL/GenBank/DDBJ databases">
        <title>Draft genome of the hookworm Ancylostoma caninum.</title>
        <authorList>
            <person name="Mitreva M."/>
        </authorList>
    </citation>
    <scope>NUCLEOTIDE SEQUENCE [LARGE SCALE GENOMIC DNA]</scope>
    <source>
        <strain evidence="16 17">Baltimore</strain>
    </source>
</reference>
<evidence type="ECO:0000256" key="12">
    <source>
        <dbReference type="PIRSR" id="PIRSR601461-2"/>
    </source>
</evidence>
<keyword evidence="10" id="KW-0325">Glycoprotein</keyword>
<dbReference type="Proteomes" id="UP000252519">
    <property type="component" value="Unassembled WGS sequence"/>
</dbReference>
<evidence type="ECO:0000313" key="16">
    <source>
        <dbReference type="EMBL" id="RCN50156.1"/>
    </source>
</evidence>
<evidence type="ECO:0000256" key="13">
    <source>
        <dbReference type="RuleBase" id="RU000454"/>
    </source>
</evidence>
<protein>
    <submittedName>
        <fullName evidence="16">Eukaryotic aspartyl protease</fullName>
    </submittedName>
</protein>
<dbReference type="CDD" id="cd05471">
    <property type="entry name" value="pepsin_like"/>
    <property type="match status" value="1"/>
</dbReference>
<evidence type="ECO:0000256" key="1">
    <source>
        <dbReference type="ARBA" id="ARBA00004613"/>
    </source>
</evidence>
<comment type="similarity">
    <text evidence="2 13">Belongs to the peptidase A1 family.</text>
</comment>
<evidence type="ECO:0000256" key="9">
    <source>
        <dbReference type="ARBA" id="ARBA00023157"/>
    </source>
</evidence>
<evidence type="ECO:0000256" key="3">
    <source>
        <dbReference type="ARBA" id="ARBA00022525"/>
    </source>
</evidence>